<accession>A0ABW0MWL2</accession>
<keyword evidence="1" id="KW-0812">Transmembrane</keyword>
<reference evidence="3" key="1">
    <citation type="journal article" date="2019" name="Int. J. Syst. Evol. Microbiol.">
        <title>The Global Catalogue of Microorganisms (GCM) 10K type strain sequencing project: providing services to taxonomists for standard genome sequencing and annotation.</title>
        <authorList>
            <consortium name="The Broad Institute Genomics Platform"/>
            <consortium name="The Broad Institute Genome Sequencing Center for Infectious Disease"/>
            <person name="Wu L."/>
            <person name="Ma J."/>
        </authorList>
    </citation>
    <scope>NUCLEOTIDE SEQUENCE [LARGE SCALE GENOMIC DNA]</scope>
    <source>
        <strain evidence="3">KACC 13778</strain>
    </source>
</reference>
<keyword evidence="1" id="KW-1133">Transmembrane helix</keyword>
<keyword evidence="1" id="KW-0472">Membrane</keyword>
<gene>
    <name evidence="2" type="ORF">ACFPKY_05045</name>
</gene>
<evidence type="ECO:0000313" key="3">
    <source>
        <dbReference type="Proteomes" id="UP001595956"/>
    </source>
</evidence>
<comment type="caution">
    <text evidence="2">The sequence shown here is derived from an EMBL/GenBank/DDBJ whole genome shotgun (WGS) entry which is preliminary data.</text>
</comment>
<feature type="transmembrane region" description="Helical" evidence="1">
    <location>
        <begin position="15"/>
        <end position="35"/>
    </location>
</feature>
<organism evidence="2 3">
    <name type="scientific">Nocardioides caricicola</name>
    <dbReference type="NCBI Taxonomy" id="634770"/>
    <lineage>
        <taxon>Bacteria</taxon>
        <taxon>Bacillati</taxon>
        <taxon>Actinomycetota</taxon>
        <taxon>Actinomycetes</taxon>
        <taxon>Propionibacteriales</taxon>
        <taxon>Nocardioidaceae</taxon>
        <taxon>Nocardioides</taxon>
    </lineage>
</organism>
<dbReference type="EMBL" id="JBHSMD010000002">
    <property type="protein sequence ID" value="MFC5492450.1"/>
    <property type="molecule type" value="Genomic_DNA"/>
</dbReference>
<sequence>MSVYDSPSTDEKRRLIYGVIAVVLIALVVVGLVVYRGHENSEEASQKADELISVIEEAGYDAPDKDVIVGVLGDDGGATCADPNAALKQATLRQMIFNGSGGPGARPSVAAGISVQGELAIISVYCPEELEEFREFVDDLDFDNDLVDE</sequence>
<evidence type="ECO:0000256" key="1">
    <source>
        <dbReference type="SAM" id="Phobius"/>
    </source>
</evidence>
<protein>
    <recommendedName>
        <fullName evidence="4">DUF732 domain-containing protein</fullName>
    </recommendedName>
</protein>
<keyword evidence="3" id="KW-1185">Reference proteome</keyword>
<proteinExistence type="predicted"/>
<dbReference type="RefSeq" id="WP_345170776.1">
    <property type="nucleotide sequence ID" value="NZ_BAABFQ010000003.1"/>
</dbReference>
<evidence type="ECO:0000313" key="2">
    <source>
        <dbReference type="EMBL" id="MFC5492450.1"/>
    </source>
</evidence>
<name>A0ABW0MWL2_9ACTN</name>
<dbReference type="Proteomes" id="UP001595956">
    <property type="component" value="Unassembled WGS sequence"/>
</dbReference>
<evidence type="ECO:0008006" key="4">
    <source>
        <dbReference type="Google" id="ProtNLM"/>
    </source>
</evidence>